<dbReference type="InterPro" id="IPR000922">
    <property type="entry name" value="Lectin_gal-bd_dom"/>
</dbReference>
<organism evidence="2">
    <name type="scientific">Oikopleura dioica</name>
    <name type="common">Tunicate</name>
    <dbReference type="NCBI Taxonomy" id="34765"/>
    <lineage>
        <taxon>Eukaryota</taxon>
        <taxon>Metazoa</taxon>
        <taxon>Chordata</taxon>
        <taxon>Tunicata</taxon>
        <taxon>Appendicularia</taxon>
        <taxon>Copelata</taxon>
        <taxon>Oikopleuridae</taxon>
        <taxon>Oikopleura</taxon>
    </lineage>
</organism>
<sequence length="330" mass="37445">MRLFSTCIALAAAKKRSFQTQPDELLYSNEASFITGDFMPDRFPITSEANFQEQLDDHIDFARRYFENEYSEHPKKGAQYTKMYNKIANMVEKSVTKCMDWENFVAPEVNGNGVALRRRRSATPPSGIGPLTGTMTNLAHIVQQLVIPDFVDDNDKNSKKCFKNGFKLLKRLDRQRFHTLFNYCKLIDRDATPCWWAYEANNGEPWRNREDEHFNWDIFTSSFVGTSRVDRVCSGDDRKYADNKISCQIGTINVTTAWYGRRAGQFCQGDGSESTAVCTGVGSVKNLRDKVGLECNGRSECSLEASNEYAGGDPCPGSSKYIQVIYECNE</sequence>
<protein>
    <submittedName>
        <fullName evidence="3">Oikosin 29b</fullName>
    </submittedName>
</protein>
<gene>
    <name evidence="3" type="primary">oik29b</name>
    <name evidence="2" type="ORF">GSOID_T00012937001</name>
</gene>
<keyword evidence="4" id="KW-1185">Reference proteome</keyword>
<accession>E4XJY9</accession>
<proteinExistence type="predicted"/>
<dbReference type="PROSITE" id="PS50228">
    <property type="entry name" value="SUEL_LECTIN"/>
    <property type="match status" value="1"/>
</dbReference>
<reference evidence="3" key="2">
    <citation type="submission" date="2012-03" db="EMBL/GenBank/DDBJ databases">
        <title>The evolving proteome of a complex extracellular matrix, the Oikopleura house.</title>
        <authorList>
            <person name="Hosp J."/>
            <person name="Sagane Y."/>
            <person name="Danks G."/>
            <person name="Thompson E.M."/>
        </authorList>
    </citation>
    <scope>NUCLEOTIDE SEQUENCE</scope>
</reference>
<dbReference type="EMBL" id="HE774628">
    <property type="protein sequence ID" value="CCG47871.1"/>
    <property type="molecule type" value="Genomic_DNA"/>
</dbReference>
<dbReference type="PANTHER" id="PTHR46780">
    <property type="entry name" value="PROTEIN EVA-1"/>
    <property type="match status" value="1"/>
</dbReference>
<dbReference type="Proteomes" id="UP000001307">
    <property type="component" value="Unassembled WGS sequence"/>
</dbReference>
<feature type="domain" description="SUEL-type lectin" evidence="1">
    <location>
        <begin position="245"/>
        <end position="329"/>
    </location>
</feature>
<reference evidence="2" key="1">
    <citation type="journal article" date="2010" name="Science">
        <title>Plasticity of animal genome architecture unmasked by rapid evolution of a pelagic tunicate.</title>
        <authorList>
            <person name="Denoeud F."/>
            <person name="Henriet S."/>
            <person name="Mungpakdee S."/>
            <person name="Aury J.M."/>
            <person name="Da Silva C."/>
            <person name="Brinkmann H."/>
            <person name="Mikhaleva J."/>
            <person name="Olsen L.C."/>
            <person name="Jubin C."/>
            <person name="Canestro C."/>
            <person name="Bouquet J.M."/>
            <person name="Danks G."/>
            <person name="Poulain J."/>
            <person name="Campsteijn C."/>
            <person name="Adamski M."/>
            <person name="Cross I."/>
            <person name="Yadetie F."/>
            <person name="Muffato M."/>
            <person name="Louis A."/>
            <person name="Butcher S."/>
            <person name="Tsagkogeorga G."/>
            <person name="Konrad A."/>
            <person name="Singh S."/>
            <person name="Jensen M.F."/>
            <person name="Cong E.H."/>
            <person name="Eikeseth-Otteraa H."/>
            <person name="Noel B."/>
            <person name="Anthouard V."/>
            <person name="Porcel B.M."/>
            <person name="Kachouri-Lafond R."/>
            <person name="Nishino A."/>
            <person name="Ugolini M."/>
            <person name="Chourrout P."/>
            <person name="Nishida H."/>
            <person name="Aasland R."/>
            <person name="Huzurbazar S."/>
            <person name="Westhof E."/>
            <person name="Delsuc F."/>
            <person name="Lehrach H."/>
            <person name="Reinhardt R."/>
            <person name="Weissenbach J."/>
            <person name="Roy S.W."/>
            <person name="Artiguenave F."/>
            <person name="Postlethwait J.H."/>
            <person name="Manak J.R."/>
            <person name="Thompson E.M."/>
            <person name="Jaillon O."/>
            <person name="Du Pasquier L."/>
            <person name="Boudinot P."/>
            <person name="Liberles D.A."/>
            <person name="Volff J.N."/>
            <person name="Philippe H."/>
            <person name="Lenhard B."/>
            <person name="Roest Crollius H."/>
            <person name="Wincker P."/>
            <person name="Chourrout D."/>
        </authorList>
    </citation>
    <scope>NUCLEOTIDE SEQUENCE [LARGE SCALE GENOMIC DNA]</scope>
</reference>
<evidence type="ECO:0000313" key="4">
    <source>
        <dbReference type="Proteomes" id="UP000001307"/>
    </source>
</evidence>
<name>E4XJY9_OIKDI</name>
<dbReference type="GO" id="GO:0030246">
    <property type="term" value="F:carbohydrate binding"/>
    <property type="evidence" value="ECO:0007669"/>
    <property type="project" value="InterPro"/>
</dbReference>
<dbReference type="InterPro" id="IPR043159">
    <property type="entry name" value="Lectin_gal-bd_sf"/>
</dbReference>
<evidence type="ECO:0000313" key="3">
    <source>
        <dbReference type="EMBL" id="CCG47871.1"/>
    </source>
</evidence>
<evidence type="ECO:0000313" key="2">
    <source>
        <dbReference type="EMBL" id="CBY24765.1"/>
    </source>
</evidence>
<evidence type="ECO:0000259" key="1">
    <source>
        <dbReference type="PROSITE" id="PS50228"/>
    </source>
</evidence>
<dbReference type="Pfam" id="PF02140">
    <property type="entry name" value="SUEL_Lectin"/>
    <property type="match status" value="1"/>
</dbReference>
<dbReference type="AlphaFoldDB" id="E4XJY9"/>
<dbReference type="EMBL" id="FN653063">
    <property type="protein sequence ID" value="CBY24765.1"/>
    <property type="molecule type" value="Genomic_DNA"/>
</dbReference>
<dbReference type="Gene3D" id="2.60.120.740">
    <property type="match status" value="1"/>
</dbReference>
<dbReference type="OrthoDB" id="1100386at2759"/>